<dbReference type="GO" id="GO:0003677">
    <property type="term" value="F:DNA binding"/>
    <property type="evidence" value="ECO:0007669"/>
    <property type="project" value="InterPro"/>
</dbReference>
<dbReference type="OrthoDB" id="6173494at2"/>
<sequence length="97" mass="11067">MERSHRKSGSLEDAELEALRRVANVRIKAIIDIAYLTALRKGDLLNLRLSDLYDDWIQCRVGKTGQEVRIGWSDALREAVSRARKLARRGGFEPPTF</sequence>
<dbReference type="SUPFAM" id="SSF56349">
    <property type="entry name" value="DNA breaking-rejoining enzymes"/>
    <property type="match status" value="1"/>
</dbReference>
<protein>
    <recommendedName>
        <fullName evidence="2">Tyr recombinase domain-containing protein</fullName>
    </recommendedName>
</protein>
<evidence type="ECO:0000313" key="3">
    <source>
        <dbReference type="EMBL" id="BAU58118.1"/>
    </source>
</evidence>
<dbReference type="KEGG" id="hhk:HH1059_14110"/>
<proteinExistence type="predicted"/>
<name>A0A110B5B7_HALHR</name>
<evidence type="ECO:0000256" key="1">
    <source>
        <dbReference type="ARBA" id="ARBA00023172"/>
    </source>
</evidence>
<dbReference type="InterPro" id="IPR013762">
    <property type="entry name" value="Integrase-like_cat_sf"/>
</dbReference>
<gene>
    <name evidence="4" type="ORF">HH1059_13780</name>
    <name evidence="3" type="ORF">HH1059_14110</name>
</gene>
<dbReference type="EMBL" id="AP017372">
    <property type="protein sequence ID" value="BBE11063.1"/>
    <property type="molecule type" value="Genomic_DNA"/>
</dbReference>
<dbReference type="PROSITE" id="PS51898">
    <property type="entry name" value="TYR_RECOMBINASE"/>
    <property type="match status" value="1"/>
</dbReference>
<accession>A0A110B5B7</accession>
<evidence type="ECO:0000313" key="4">
    <source>
        <dbReference type="EMBL" id="BBE11063.1"/>
    </source>
</evidence>
<dbReference type="GO" id="GO:0006310">
    <property type="term" value="P:DNA recombination"/>
    <property type="evidence" value="ECO:0007669"/>
    <property type="project" value="UniProtKB-KW"/>
</dbReference>
<dbReference type="RefSeq" id="WP_096409492.1">
    <property type="nucleotide sequence ID" value="NZ_AP017372.2"/>
</dbReference>
<dbReference type="InterPro" id="IPR011010">
    <property type="entry name" value="DNA_brk_join_enz"/>
</dbReference>
<dbReference type="Proteomes" id="UP000218890">
    <property type="component" value="Chromosome"/>
</dbReference>
<dbReference type="EMBL" id="AP017372">
    <property type="protein sequence ID" value="BAU58118.1"/>
    <property type="molecule type" value="Genomic_DNA"/>
</dbReference>
<dbReference type="GO" id="GO:0015074">
    <property type="term" value="P:DNA integration"/>
    <property type="evidence" value="ECO:0007669"/>
    <property type="project" value="InterPro"/>
</dbReference>
<dbReference type="AlphaFoldDB" id="A0A110B5B7"/>
<evidence type="ECO:0000313" key="5">
    <source>
        <dbReference type="Proteomes" id="UP000218890"/>
    </source>
</evidence>
<feature type="domain" description="Tyr recombinase" evidence="2">
    <location>
        <begin position="4"/>
        <end position="97"/>
    </location>
</feature>
<dbReference type="Gene3D" id="1.10.443.10">
    <property type="entry name" value="Intergrase catalytic core"/>
    <property type="match status" value="1"/>
</dbReference>
<dbReference type="Pfam" id="PF00589">
    <property type="entry name" value="Phage_integrase"/>
    <property type="match status" value="1"/>
</dbReference>
<keyword evidence="1" id="KW-0233">DNA recombination</keyword>
<dbReference type="KEGG" id="hhk:HH1059_13780"/>
<reference evidence="5" key="1">
    <citation type="submission" date="2016-02" db="EMBL/GenBank/DDBJ databases">
        <title>Halorhodospira halochloris DSM-1059 complete genome sequence.</title>
        <authorList>
            <person name="Tsukatani Y."/>
        </authorList>
    </citation>
    <scope>NUCLEOTIDE SEQUENCE [LARGE SCALE GENOMIC DNA]</scope>
    <source>
        <strain evidence="5">DSM-1059</strain>
    </source>
</reference>
<organism evidence="3 5">
    <name type="scientific">Halorhodospira halochloris</name>
    <name type="common">Ectothiorhodospira halochloris</name>
    <dbReference type="NCBI Taxonomy" id="1052"/>
    <lineage>
        <taxon>Bacteria</taxon>
        <taxon>Pseudomonadati</taxon>
        <taxon>Pseudomonadota</taxon>
        <taxon>Gammaproteobacteria</taxon>
        <taxon>Chromatiales</taxon>
        <taxon>Ectothiorhodospiraceae</taxon>
        <taxon>Halorhodospira</taxon>
    </lineage>
</organism>
<evidence type="ECO:0000259" key="2">
    <source>
        <dbReference type="PROSITE" id="PS51898"/>
    </source>
</evidence>
<keyword evidence="5" id="KW-1185">Reference proteome</keyword>
<reference evidence="3" key="2">
    <citation type="submission" date="2016-02" db="EMBL/GenBank/DDBJ databases">
        <title>Halorhodospira halochloris DSM-1059 complete genome, version 2.</title>
        <authorList>
            <person name="Tsukatani Y."/>
        </authorList>
    </citation>
    <scope>NUCLEOTIDE SEQUENCE</scope>
    <source>
        <strain evidence="3">DSM 1059</strain>
    </source>
</reference>
<dbReference type="InterPro" id="IPR002104">
    <property type="entry name" value="Integrase_catalytic"/>
</dbReference>